<dbReference type="PRINTS" id="PR00946">
    <property type="entry name" value="HGSCAVENGER"/>
</dbReference>
<keyword evidence="5" id="KW-0475">Mercuric resistance</keyword>
<accession>A0A7W5ZSF1</accession>
<evidence type="ECO:0000313" key="18">
    <source>
        <dbReference type="Proteomes" id="UP000541352"/>
    </source>
</evidence>
<comment type="similarity">
    <text evidence="2">Belongs to the MerT family.</text>
</comment>
<dbReference type="SUPFAM" id="SSF55008">
    <property type="entry name" value="HMA, heavy metal-associated domain"/>
    <property type="match status" value="1"/>
</dbReference>
<keyword evidence="10" id="KW-0476">Mercury</keyword>
<feature type="domain" description="HMA" evidence="16">
    <location>
        <begin position="128"/>
        <end position="194"/>
    </location>
</feature>
<keyword evidence="18" id="KW-1185">Reference proteome</keyword>
<evidence type="ECO:0000256" key="11">
    <source>
        <dbReference type="ARBA" id="ARBA00022989"/>
    </source>
</evidence>
<reference evidence="17 18" key="1">
    <citation type="submission" date="2020-08" db="EMBL/GenBank/DDBJ databases">
        <title>Genomic Encyclopedia of Type Strains, Phase IV (KMG-IV): sequencing the most valuable type-strain genomes for metagenomic binning, comparative biology and taxonomic classification.</title>
        <authorList>
            <person name="Goeker M."/>
        </authorList>
    </citation>
    <scope>NUCLEOTIDE SEQUENCE [LARGE SCALE GENOMIC DNA]</scope>
    <source>
        <strain evidence="17 18">DSM 17976</strain>
    </source>
</reference>
<evidence type="ECO:0000256" key="1">
    <source>
        <dbReference type="ARBA" id="ARBA00004429"/>
    </source>
</evidence>
<gene>
    <name evidence="17" type="ORF">FHS57_005929</name>
</gene>
<feature type="transmembrane region" description="Helical" evidence="15">
    <location>
        <begin position="12"/>
        <end position="34"/>
    </location>
</feature>
<evidence type="ECO:0000256" key="12">
    <source>
        <dbReference type="ARBA" id="ARBA00023136"/>
    </source>
</evidence>
<dbReference type="GO" id="GO:0015097">
    <property type="term" value="F:mercury ion transmembrane transporter activity"/>
    <property type="evidence" value="ECO:0007669"/>
    <property type="project" value="InterPro"/>
</dbReference>
<comment type="function">
    <text evidence="14">Involved in mercury resistance. Probably transfers a mercuric ion from the periplasmic Hg(2+)-binding protein MerP to the cytoplasmic mercuric reductase MerA.</text>
</comment>
<protein>
    <recommendedName>
        <fullName evidence="3">Mercuric transport protein MerT</fullName>
    </recommendedName>
    <alternativeName>
        <fullName evidence="13">Mercury ion transport protein</fullName>
    </alternativeName>
</protein>
<dbReference type="CDD" id="cd00371">
    <property type="entry name" value="HMA"/>
    <property type="match status" value="1"/>
</dbReference>
<dbReference type="AlphaFoldDB" id="A0A7W5ZSF1"/>
<keyword evidence="7" id="KW-0997">Cell inner membrane</keyword>
<feature type="transmembrane region" description="Helical" evidence="15">
    <location>
        <begin position="89"/>
        <end position="112"/>
    </location>
</feature>
<keyword evidence="12 15" id="KW-0472">Membrane</keyword>
<comment type="subcellular location">
    <subcellularLocation>
        <location evidence="1">Cell inner membrane</location>
        <topology evidence="1">Multi-pass membrane protein</topology>
    </subcellularLocation>
</comment>
<dbReference type="Gene3D" id="3.30.70.100">
    <property type="match status" value="1"/>
</dbReference>
<comment type="caution">
    <text evidence="17">The sequence shown here is derived from an EMBL/GenBank/DDBJ whole genome shotgun (WGS) entry which is preliminary data.</text>
</comment>
<evidence type="ECO:0000256" key="13">
    <source>
        <dbReference type="ARBA" id="ARBA00030934"/>
    </source>
</evidence>
<sequence length="200" mass="22356">MKNTLLIPNLGILSAFASSLCCILPVFAFLAGTSGMASNISWLEPARPYFIGSTVLILGFAWYHKLNQKKEVSCNCEKENTVSFWQSKAFLSIITIVSVILLSFPSYSYLFFPKSQNQNSFVAIAETQKVEFTVKGMTCTGCEHHVKAEIQKLKGIIEVLVSYEKGNAIIKFEKRKTNVEEIEKAINSTGYKVVKHKILT</sequence>
<dbReference type="GO" id="GO:0046872">
    <property type="term" value="F:metal ion binding"/>
    <property type="evidence" value="ECO:0007669"/>
    <property type="project" value="UniProtKB-KW"/>
</dbReference>
<evidence type="ECO:0000256" key="6">
    <source>
        <dbReference type="ARBA" id="ARBA00022475"/>
    </source>
</evidence>
<evidence type="ECO:0000256" key="15">
    <source>
        <dbReference type="SAM" id="Phobius"/>
    </source>
</evidence>
<keyword evidence="4" id="KW-0813">Transport</keyword>
<proteinExistence type="inferred from homology"/>
<evidence type="ECO:0000256" key="14">
    <source>
        <dbReference type="ARBA" id="ARBA00045720"/>
    </source>
</evidence>
<dbReference type="InterPro" id="IPR017969">
    <property type="entry name" value="Heavy-metal-associated_CS"/>
</dbReference>
<dbReference type="PROSITE" id="PS01047">
    <property type="entry name" value="HMA_1"/>
    <property type="match status" value="1"/>
</dbReference>
<dbReference type="PANTHER" id="PTHR46594">
    <property type="entry name" value="P-TYPE CATION-TRANSPORTING ATPASE"/>
    <property type="match status" value="1"/>
</dbReference>
<dbReference type="Proteomes" id="UP000541352">
    <property type="component" value="Unassembled WGS sequence"/>
</dbReference>
<evidence type="ECO:0000256" key="10">
    <source>
        <dbReference type="ARBA" id="ARBA00022914"/>
    </source>
</evidence>
<evidence type="ECO:0000256" key="5">
    <source>
        <dbReference type="ARBA" id="ARBA00022466"/>
    </source>
</evidence>
<dbReference type="PROSITE" id="PS50846">
    <property type="entry name" value="HMA_2"/>
    <property type="match status" value="1"/>
</dbReference>
<dbReference type="InterPro" id="IPR003457">
    <property type="entry name" value="Transprt_MerT"/>
</dbReference>
<dbReference type="GO" id="GO:0005886">
    <property type="term" value="C:plasma membrane"/>
    <property type="evidence" value="ECO:0007669"/>
    <property type="project" value="UniProtKB-SubCell"/>
</dbReference>
<evidence type="ECO:0000256" key="7">
    <source>
        <dbReference type="ARBA" id="ARBA00022519"/>
    </source>
</evidence>
<dbReference type="Pfam" id="PF00403">
    <property type="entry name" value="HMA"/>
    <property type="match status" value="1"/>
</dbReference>
<feature type="transmembrane region" description="Helical" evidence="15">
    <location>
        <begin position="46"/>
        <end position="63"/>
    </location>
</feature>
<dbReference type="InterPro" id="IPR036163">
    <property type="entry name" value="HMA_dom_sf"/>
</dbReference>
<evidence type="ECO:0000256" key="3">
    <source>
        <dbReference type="ARBA" id="ARBA00017053"/>
    </source>
</evidence>
<evidence type="ECO:0000256" key="8">
    <source>
        <dbReference type="ARBA" id="ARBA00022692"/>
    </source>
</evidence>
<keyword evidence="8 15" id="KW-0812">Transmembrane</keyword>
<dbReference type="EMBL" id="JACIBY010000022">
    <property type="protein sequence ID" value="MBB3841900.1"/>
    <property type="molecule type" value="Genomic_DNA"/>
</dbReference>
<keyword evidence="11 15" id="KW-1133">Transmembrane helix</keyword>
<evidence type="ECO:0000313" key="17">
    <source>
        <dbReference type="EMBL" id="MBB3841900.1"/>
    </source>
</evidence>
<keyword evidence="6" id="KW-1003">Cell membrane</keyword>
<dbReference type="InterPro" id="IPR006121">
    <property type="entry name" value="HMA_dom"/>
</dbReference>
<evidence type="ECO:0000259" key="16">
    <source>
        <dbReference type="PROSITE" id="PS50846"/>
    </source>
</evidence>
<dbReference type="NCBIfam" id="NF033556">
    <property type="entry name" value="MerTP_fusion"/>
    <property type="match status" value="1"/>
</dbReference>
<name>A0A7W5ZSF1_9BACT</name>
<evidence type="ECO:0000256" key="2">
    <source>
        <dbReference type="ARBA" id="ARBA00008224"/>
    </source>
</evidence>
<dbReference type="FunFam" id="3.30.70.100:FF:000001">
    <property type="entry name" value="ATPase copper transporting beta"/>
    <property type="match status" value="1"/>
</dbReference>
<dbReference type="PANTHER" id="PTHR46594:SF4">
    <property type="entry name" value="P-TYPE CATION-TRANSPORTING ATPASE"/>
    <property type="match status" value="1"/>
</dbReference>
<dbReference type="Gene3D" id="1.10.287.910">
    <property type="entry name" value="bacterial mercury transporter, merf"/>
    <property type="match status" value="1"/>
</dbReference>
<keyword evidence="9" id="KW-0479">Metal-binding</keyword>
<dbReference type="RefSeq" id="WP_183979868.1">
    <property type="nucleotide sequence ID" value="NZ_JACIBY010000022.1"/>
</dbReference>
<dbReference type="InterPro" id="IPR001802">
    <property type="entry name" value="MerP/CopZ"/>
</dbReference>
<evidence type="ECO:0000256" key="4">
    <source>
        <dbReference type="ARBA" id="ARBA00022448"/>
    </source>
</evidence>
<organism evidence="17 18">
    <name type="scientific">Runella defluvii</name>
    <dbReference type="NCBI Taxonomy" id="370973"/>
    <lineage>
        <taxon>Bacteria</taxon>
        <taxon>Pseudomonadati</taxon>
        <taxon>Bacteroidota</taxon>
        <taxon>Cytophagia</taxon>
        <taxon>Cytophagales</taxon>
        <taxon>Spirosomataceae</taxon>
        <taxon>Runella</taxon>
    </lineage>
</organism>
<dbReference type="Pfam" id="PF02411">
    <property type="entry name" value="MerT"/>
    <property type="match status" value="1"/>
</dbReference>
<evidence type="ECO:0000256" key="9">
    <source>
        <dbReference type="ARBA" id="ARBA00022723"/>
    </source>
</evidence>